<feature type="transmembrane region" description="Helical" evidence="2">
    <location>
        <begin position="184"/>
        <end position="204"/>
    </location>
</feature>
<feature type="compositionally biased region" description="Basic and acidic residues" evidence="1">
    <location>
        <begin position="102"/>
        <end position="126"/>
    </location>
</feature>
<proteinExistence type="predicted"/>
<keyword evidence="2" id="KW-1133">Transmembrane helix</keyword>
<feature type="region of interest" description="Disordered" evidence="1">
    <location>
        <begin position="68"/>
        <end position="126"/>
    </location>
</feature>
<gene>
    <name evidence="3" type="ORF">ENQ35_03050</name>
</gene>
<feature type="transmembrane region" description="Helical" evidence="2">
    <location>
        <begin position="216"/>
        <end position="235"/>
    </location>
</feature>
<dbReference type="AlphaFoldDB" id="A0A7C1JLT5"/>
<sequence length="262" mass="30406">MVAPIRIDDPGDNYQSLHPLRFFEQEQYPVQLTLYLQQKEMIFQERTVARNLKGEIVVGQSLFQSEKRGYHGTTPLSTEPEINVNPEERYQNPTNSDGEAAYFRKEKDDKDEHSSTERDREGEDHKHDKLNRYPWDWQVFFVRLVTAVTCFFVACGEVTVLFAAGVPLHPLILLQVHGLFVQKIIYHQAVFWVLGGVLFLTRAFPFLEDAWWTKRFPFATLLTALLALTLLLGASEAPCFLPLWIGLFFCYWGAFSLFLVYF</sequence>
<protein>
    <submittedName>
        <fullName evidence="3">Uncharacterized protein</fullName>
    </submittedName>
</protein>
<evidence type="ECO:0000256" key="2">
    <source>
        <dbReference type="SAM" id="Phobius"/>
    </source>
</evidence>
<feature type="transmembrane region" description="Helical" evidence="2">
    <location>
        <begin position="241"/>
        <end position="261"/>
    </location>
</feature>
<feature type="transmembrane region" description="Helical" evidence="2">
    <location>
        <begin position="140"/>
        <end position="164"/>
    </location>
</feature>
<reference evidence="3" key="1">
    <citation type="journal article" date="2020" name="mSystems">
        <title>Genome- and Community-Level Interaction Insights into Carbon Utilization and Element Cycling Functions of Hydrothermarchaeota in Hydrothermal Sediment.</title>
        <authorList>
            <person name="Zhou Z."/>
            <person name="Liu Y."/>
            <person name="Xu W."/>
            <person name="Pan J."/>
            <person name="Luo Z.H."/>
            <person name="Li M."/>
        </authorList>
    </citation>
    <scope>NUCLEOTIDE SEQUENCE [LARGE SCALE GENOMIC DNA]</scope>
    <source>
        <strain evidence="3">SpSt-301</strain>
    </source>
</reference>
<dbReference type="InterPro" id="IPR036259">
    <property type="entry name" value="MFS_trans_sf"/>
</dbReference>
<name>A0A7C1JLT5_9THEO</name>
<dbReference type="EMBL" id="DSMV01000185">
    <property type="protein sequence ID" value="HDW51698.1"/>
    <property type="molecule type" value="Genomic_DNA"/>
</dbReference>
<comment type="caution">
    <text evidence="3">The sequence shown here is derived from an EMBL/GenBank/DDBJ whole genome shotgun (WGS) entry which is preliminary data.</text>
</comment>
<accession>A0A7C1JLT5</accession>
<evidence type="ECO:0000313" key="3">
    <source>
        <dbReference type="EMBL" id="HDW51698.1"/>
    </source>
</evidence>
<keyword evidence="2" id="KW-0812">Transmembrane</keyword>
<evidence type="ECO:0000256" key="1">
    <source>
        <dbReference type="SAM" id="MobiDB-lite"/>
    </source>
</evidence>
<keyword evidence="2" id="KW-0472">Membrane</keyword>
<organism evidence="3">
    <name type="scientific">Ammonifex degensii</name>
    <dbReference type="NCBI Taxonomy" id="42838"/>
    <lineage>
        <taxon>Bacteria</taxon>
        <taxon>Bacillati</taxon>
        <taxon>Bacillota</taxon>
        <taxon>Clostridia</taxon>
        <taxon>Thermoanaerobacterales</taxon>
        <taxon>Thermoanaerobacteraceae</taxon>
        <taxon>Ammonifex</taxon>
    </lineage>
</organism>
<dbReference type="SUPFAM" id="SSF103473">
    <property type="entry name" value="MFS general substrate transporter"/>
    <property type="match status" value="1"/>
</dbReference>